<dbReference type="Proteomes" id="UP000815677">
    <property type="component" value="Unassembled WGS sequence"/>
</dbReference>
<sequence>MLRIGSSPELVLERLKQGHFPSLKTLRLWYNVRRPVDLEDEKVLIDFLPTRFPTLQYLELCRRWGHTFDALEGRWDPLPLACMLVSHLKELRVFRFDPDLPGLQGYTPFTHRTKKYHETVGRLHEMASAIVKEAPWLTQIDMYCEFGLESDLYWEIWLVVQDDDGNVALDRPPPEIVDLWF</sequence>
<evidence type="ECO:0000313" key="1">
    <source>
        <dbReference type="EMBL" id="GAT43369.1"/>
    </source>
</evidence>
<gene>
    <name evidence="1" type="ORF">MCHLO_01052</name>
</gene>
<evidence type="ECO:0000313" key="2">
    <source>
        <dbReference type="Proteomes" id="UP000815677"/>
    </source>
</evidence>
<keyword evidence="2" id="KW-1185">Reference proteome</keyword>
<name>A0ABQ0KWS8_MYCCL</name>
<protein>
    <submittedName>
        <fullName evidence="1">Uncharacterized protein</fullName>
    </submittedName>
</protein>
<dbReference type="EMBL" id="DF838876">
    <property type="protein sequence ID" value="GAT43369.1"/>
    <property type="molecule type" value="Genomic_DNA"/>
</dbReference>
<reference evidence="1" key="1">
    <citation type="submission" date="2014-09" db="EMBL/GenBank/DDBJ databases">
        <title>Genome sequence of the luminous mushroom Mycena chlorophos for searching fungal bioluminescence genes.</title>
        <authorList>
            <person name="Tanaka Y."/>
            <person name="Kasuga D."/>
            <person name="Oba Y."/>
            <person name="Hase S."/>
            <person name="Sato K."/>
            <person name="Oba Y."/>
            <person name="Sakakibara Y."/>
        </authorList>
    </citation>
    <scope>NUCLEOTIDE SEQUENCE</scope>
</reference>
<accession>A0ABQ0KWS8</accession>
<proteinExistence type="predicted"/>
<organism evidence="1 2">
    <name type="scientific">Mycena chlorophos</name>
    <name type="common">Agaric fungus</name>
    <name type="synonym">Agaricus chlorophos</name>
    <dbReference type="NCBI Taxonomy" id="658473"/>
    <lineage>
        <taxon>Eukaryota</taxon>
        <taxon>Fungi</taxon>
        <taxon>Dikarya</taxon>
        <taxon>Basidiomycota</taxon>
        <taxon>Agaricomycotina</taxon>
        <taxon>Agaricomycetes</taxon>
        <taxon>Agaricomycetidae</taxon>
        <taxon>Agaricales</taxon>
        <taxon>Marasmiineae</taxon>
        <taxon>Mycenaceae</taxon>
        <taxon>Mycena</taxon>
    </lineage>
</organism>